<dbReference type="InterPro" id="IPR002110">
    <property type="entry name" value="Ankyrin_rpt"/>
</dbReference>
<dbReference type="SMART" id="SM00248">
    <property type="entry name" value="ANK"/>
    <property type="match status" value="16"/>
</dbReference>
<keyword evidence="1" id="KW-0677">Repeat</keyword>
<proteinExistence type="predicted"/>
<sequence length="1147" mass="120265">MQARIKLEMALCIIKSGKADLEVALPDGTRPILQAVKTSVSAPLVNALLAAGANGSKSNKAGEVPLLVAIALAGRDSRRAAALRDMALALAGHASVDRNVQDARTGDTALHLAVPQAFEPLVELLIKQGANTNLRNKAGSSPLHTAMEHAIVKARGNATAQNIVLLMVKGGGDVALTDAAGWTALHMSVGLGQGSLALFRAVLRRGPVLDACTGDKGCTALHLATRRAAETGDAADYVEMGKALLAEGADPNIAASGHGGSTALHMAIEVEAGSQAMFSQLLDLKTTNLDTRDKAGNTPLHAALARAGAHGRARACNMAVAIVQSGRANVRLTNARQRQPLAAAVVHGLLPAVAALLAAGAPCNDPDPVAGGVSPLLIAAAGAVAARSSAKDAATPKGGGGSIGVHDHVGTMRELMRHGRVDVNVVGKDRRTTLHVLLSTSACADLAGELLARQPNLDVQDAGGDTPLHLALKRVHPANTAAAAGLVTAMVVRSGASLVLQDGQGNTAMHLAMGCIEEVFLACAERCVNKDILNKEGLAPLHMAVAMREPKRLATLLHSGGKCSVDLRVGGKKDTALHMALKLPEATAAPMVKALVVKGCNVNLTDPAGHTGLTLALHHRLSEGLVGVVLGAQGVNVNAREPQHGRPAVQVAMLNDQAGVVTALLQKKADTKLRNNDGDALLHVALKPEAARDRTLPDSWKPKYVRMLVQQHGVDPNLCDGAGAAPLVILLRPTSPYRELVSLAHVLLDGGAKPCSDINSTSGMGWIHMACEDPLFISKWKSKGGNLNQVADFNAIRAHVDRSYESSHPWNSNSGCVADGLFSKVNSRVTAITLAVLGGWDNSVNALLGSGVSPNVGSLCGPKAVTPMMVALLQNRTDMAAVLQQKGASIDGENDGVNPMCMAIQVAKGLIENGCGAYSLRYVPSVVEDRLGRFIARQAREVLTDALQEEAAAVFEDEVLDFDGTDVGADIAADFGYDIASEIGTELVSQMAGFALDMFLPGFSLIRLAFALGNDGGGGRAARPRPSDKLKLAALDVMEPMRWLLKRGCKVTLADRGMSEMLGMIVSDEGGAGWQWAGLALTWPRSFEPLYSNGVTRITEDLRRKVREGIITEEQFERQLERAKRQWCVNVKVTITMKELAAKRYGK</sequence>
<gene>
    <name evidence="4" type="ORF">GPECTOR_44g13</name>
</gene>
<dbReference type="Gene3D" id="1.25.40.20">
    <property type="entry name" value="Ankyrin repeat-containing domain"/>
    <property type="match status" value="6"/>
</dbReference>
<evidence type="ECO:0000313" key="4">
    <source>
        <dbReference type="EMBL" id="KXZ46334.1"/>
    </source>
</evidence>
<keyword evidence="2 3" id="KW-0040">ANK repeat</keyword>
<evidence type="ECO:0000313" key="5">
    <source>
        <dbReference type="Proteomes" id="UP000075714"/>
    </source>
</evidence>
<dbReference type="Proteomes" id="UP000075714">
    <property type="component" value="Unassembled WGS sequence"/>
</dbReference>
<dbReference type="PROSITE" id="PS50088">
    <property type="entry name" value="ANK_REPEAT"/>
    <property type="match status" value="3"/>
</dbReference>
<organism evidence="4 5">
    <name type="scientific">Gonium pectorale</name>
    <name type="common">Green alga</name>
    <dbReference type="NCBI Taxonomy" id="33097"/>
    <lineage>
        <taxon>Eukaryota</taxon>
        <taxon>Viridiplantae</taxon>
        <taxon>Chlorophyta</taxon>
        <taxon>core chlorophytes</taxon>
        <taxon>Chlorophyceae</taxon>
        <taxon>CS clade</taxon>
        <taxon>Chlamydomonadales</taxon>
        <taxon>Volvocaceae</taxon>
        <taxon>Gonium</taxon>
    </lineage>
</organism>
<dbReference type="SUPFAM" id="SSF48403">
    <property type="entry name" value="Ankyrin repeat"/>
    <property type="match status" value="4"/>
</dbReference>
<dbReference type="AlphaFoldDB" id="A0A150G919"/>
<keyword evidence="5" id="KW-1185">Reference proteome</keyword>
<protein>
    <submittedName>
        <fullName evidence="4">Uncharacterized protein</fullName>
    </submittedName>
</protein>
<name>A0A150G919_GONPE</name>
<comment type="caution">
    <text evidence="4">The sequence shown here is derived from an EMBL/GenBank/DDBJ whole genome shotgun (WGS) entry which is preliminary data.</text>
</comment>
<dbReference type="STRING" id="33097.A0A150G919"/>
<accession>A0A150G919</accession>
<dbReference type="PANTHER" id="PTHR24198:SF165">
    <property type="entry name" value="ANKYRIN REPEAT-CONTAINING PROTEIN-RELATED"/>
    <property type="match status" value="1"/>
</dbReference>
<dbReference type="SMR" id="A0A150G919"/>
<feature type="repeat" description="ANK" evidence="3">
    <location>
        <begin position="105"/>
        <end position="137"/>
    </location>
</feature>
<evidence type="ECO:0000256" key="2">
    <source>
        <dbReference type="ARBA" id="ARBA00023043"/>
    </source>
</evidence>
<dbReference type="EMBL" id="LSYV01000045">
    <property type="protein sequence ID" value="KXZ46334.1"/>
    <property type="molecule type" value="Genomic_DNA"/>
</dbReference>
<dbReference type="PANTHER" id="PTHR24198">
    <property type="entry name" value="ANKYRIN REPEAT AND PROTEIN KINASE DOMAIN-CONTAINING PROTEIN"/>
    <property type="match status" value="1"/>
</dbReference>
<dbReference type="Pfam" id="PF12796">
    <property type="entry name" value="Ank_2"/>
    <property type="match status" value="1"/>
</dbReference>
<dbReference type="InterPro" id="IPR036770">
    <property type="entry name" value="Ankyrin_rpt-contain_sf"/>
</dbReference>
<evidence type="ECO:0000256" key="1">
    <source>
        <dbReference type="ARBA" id="ARBA00022737"/>
    </source>
</evidence>
<evidence type="ECO:0000256" key="3">
    <source>
        <dbReference type="PROSITE-ProRule" id="PRU00023"/>
    </source>
</evidence>
<reference evidence="5" key="1">
    <citation type="journal article" date="2016" name="Nat. Commun.">
        <title>The Gonium pectorale genome demonstrates co-option of cell cycle regulation during the evolution of multicellularity.</title>
        <authorList>
            <person name="Hanschen E.R."/>
            <person name="Marriage T.N."/>
            <person name="Ferris P.J."/>
            <person name="Hamaji T."/>
            <person name="Toyoda A."/>
            <person name="Fujiyama A."/>
            <person name="Neme R."/>
            <person name="Noguchi H."/>
            <person name="Minakuchi Y."/>
            <person name="Suzuki M."/>
            <person name="Kawai-Toyooka H."/>
            <person name="Smith D.R."/>
            <person name="Sparks H."/>
            <person name="Anderson J."/>
            <person name="Bakaric R."/>
            <person name="Luria V."/>
            <person name="Karger A."/>
            <person name="Kirschner M.W."/>
            <person name="Durand P.M."/>
            <person name="Michod R.E."/>
            <person name="Nozaki H."/>
            <person name="Olson B.J."/>
        </authorList>
    </citation>
    <scope>NUCLEOTIDE SEQUENCE [LARGE SCALE GENOMIC DNA]</scope>
    <source>
        <strain evidence="5">NIES-2863</strain>
    </source>
</reference>
<dbReference type="PROSITE" id="PS50297">
    <property type="entry name" value="ANK_REP_REGION"/>
    <property type="match status" value="1"/>
</dbReference>
<dbReference type="Pfam" id="PF00023">
    <property type="entry name" value="Ank"/>
    <property type="match status" value="1"/>
</dbReference>
<feature type="repeat" description="ANK" evidence="3">
    <location>
        <begin position="572"/>
        <end position="607"/>
    </location>
</feature>
<feature type="repeat" description="ANK" evidence="3">
    <location>
        <begin position="863"/>
        <end position="895"/>
    </location>
</feature>
<dbReference type="OrthoDB" id="194358at2759"/>